<dbReference type="InterPro" id="IPR050316">
    <property type="entry name" value="Tyrosinase/Hemocyanin"/>
</dbReference>
<dbReference type="InterPro" id="IPR008922">
    <property type="entry name" value="Di-copper_centre_dom_sf"/>
</dbReference>
<evidence type="ECO:0000256" key="1">
    <source>
        <dbReference type="ARBA" id="ARBA00022723"/>
    </source>
</evidence>
<dbReference type="Proteomes" id="UP001174691">
    <property type="component" value="Unassembled WGS sequence"/>
</dbReference>
<evidence type="ECO:0000313" key="6">
    <source>
        <dbReference type="Proteomes" id="UP001174691"/>
    </source>
</evidence>
<dbReference type="PANTHER" id="PTHR11474">
    <property type="entry name" value="TYROSINASE FAMILY MEMBER"/>
    <property type="match status" value="1"/>
</dbReference>
<evidence type="ECO:0000259" key="4">
    <source>
        <dbReference type="PROSITE" id="PS00498"/>
    </source>
</evidence>
<dbReference type="Gene3D" id="1.10.1280.10">
    <property type="entry name" value="Di-copper center containing domain from catechol oxidase"/>
    <property type="match status" value="1"/>
</dbReference>
<evidence type="ECO:0000256" key="2">
    <source>
        <dbReference type="ARBA" id="ARBA00023002"/>
    </source>
</evidence>
<gene>
    <name evidence="5" type="ORF">NKR19_g2630</name>
</gene>
<comment type="caution">
    <text evidence="5">The sequence shown here is derived from an EMBL/GenBank/DDBJ whole genome shotgun (WGS) entry which is preliminary data.</text>
</comment>
<name>A0AA38W271_9PEZI</name>
<keyword evidence="6" id="KW-1185">Reference proteome</keyword>
<keyword evidence="3" id="KW-0732">Signal</keyword>
<organism evidence="5 6">
    <name type="scientific">Coniochaeta hoffmannii</name>
    <dbReference type="NCBI Taxonomy" id="91930"/>
    <lineage>
        <taxon>Eukaryota</taxon>
        <taxon>Fungi</taxon>
        <taxon>Dikarya</taxon>
        <taxon>Ascomycota</taxon>
        <taxon>Pezizomycotina</taxon>
        <taxon>Sordariomycetes</taxon>
        <taxon>Sordariomycetidae</taxon>
        <taxon>Coniochaetales</taxon>
        <taxon>Coniochaetaceae</taxon>
        <taxon>Coniochaeta</taxon>
    </lineage>
</organism>
<dbReference type="PROSITE" id="PS00498">
    <property type="entry name" value="TYROSINASE_2"/>
    <property type="match status" value="1"/>
</dbReference>
<protein>
    <submittedName>
        <fullName evidence="5">Di-copper centre-containing protein</fullName>
    </submittedName>
</protein>
<dbReference type="EMBL" id="JANBVN010000027">
    <property type="protein sequence ID" value="KAJ9161106.1"/>
    <property type="molecule type" value="Genomic_DNA"/>
</dbReference>
<dbReference type="GO" id="GO:0046872">
    <property type="term" value="F:metal ion binding"/>
    <property type="evidence" value="ECO:0007669"/>
    <property type="project" value="UniProtKB-KW"/>
</dbReference>
<feature type="chain" id="PRO_5041202558" evidence="3">
    <location>
        <begin position="18"/>
        <end position="407"/>
    </location>
</feature>
<dbReference type="Pfam" id="PF00264">
    <property type="entry name" value="Tyrosinase"/>
    <property type="match status" value="1"/>
</dbReference>
<dbReference type="InterPro" id="IPR002227">
    <property type="entry name" value="Tyrosinase_Cu-bd"/>
</dbReference>
<feature type="domain" description="Tyrosinase copper-binding" evidence="4">
    <location>
        <begin position="319"/>
        <end position="330"/>
    </location>
</feature>
<dbReference type="GO" id="GO:0016491">
    <property type="term" value="F:oxidoreductase activity"/>
    <property type="evidence" value="ECO:0007669"/>
    <property type="project" value="UniProtKB-KW"/>
</dbReference>
<evidence type="ECO:0000313" key="5">
    <source>
        <dbReference type="EMBL" id="KAJ9161106.1"/>
    </source>
</evidence>
<dbReference type="AlphaFoldDB" id="A0AA38W271"/>
<accession>A0AA38W271</accession>
<keyword evidence="2" id="KW-0560">Oxidoreductase</keyword>
<dbReference type="SUPFAM" id="SSF48056">
    <property type="entry name" value="Di-copper centre-containing domain"/>
    <property type="match status" value="1"/>
</dbReference>
<keyword evidence="1" id="KW-0479">Metal-binding</keyword>
<proteinExistence type="predicted"/>
<evidence type="ECO:0000256" key="3">
    <source>
        <dbReference type="SAM" id="SignalP"/>
    </source>
</evidence>
<dbReference type="PRINTS" id="PR00092">
    <property type="entry name" value="TYROSINASE"/>
</dbReference>
<sequence length="407" mass="44983">MLWSLWTVTALAAAVTASPVEKRVQPTRNGLYPLDSVDKLEEATMPKVQDWMKRKTNSTCTLENAAVRREWSDLSIPEREDYIKAVLCLQSKPPKVPKATAPGAKSRFDDFVAFHMTQAMILHDTAHLFASHRYFIWAYEKALRDECGYTGYQPYMNYDRYAADPINSPMFNGNASSMGGNGAPSTYPGVMMPFRKPYDKIPSAGGGGCVTTGPFKDMIVSLGPKSTVVNNIPKNPQADGLGSNPRCLRRDVNKNSALGATANYTLSLILNNTDIDSFYNRYLGQPPLKNDPHPWGLHNAGHYIIGGDPGGDFYASPGDPAFYFHHGMLDRIWWIWQMQDPDKRIDLIPGAGAMGMGGMGGVRRDRRATTPPGDSIVDLAWLAPPVKLSKLNDNLGGNDGKFCYYYV</sequence>
<reference evidence="5" key="1">
    <citation type="submission" date="2022-07" db="EMBL/GenBank/DDBJ databases">
        <title>Fungi with potential for degradation of polypropylene.</title>
        <authorList>
            <person name="Gostincar C."/>
        </authorList>
    </citation>
    <scope>NUCLEOTIDE SEQUENCE</scope>
    <source>
        <strain evidence="5">EXF-13287</strain>
    </source>
</reference>
<dbReference type="PANTHER" id="PTHR11474:SF125">
    <property type="entry name" value="N-ACETYL-6-HYDROXYTRYPTOPHAN OXIDASE IVOB-RELATED"/>
    <property type="match status" value="1"/>
</dbReference>
<feature type="signal peptide" evidence="3">
    <location>
        <begin position="1"/>
        <end position="17"/>
    </location>
</feature>